<proteinExistence type="predicted"/>
<evidence type="ECO:0000313" key="2">
    <source>
        <dbReference type="Proteomes" id="UP000053424"/>
    </source>
</evidence>
<accession>A0A0C3BYC0</accession>
<sequence length="385" mass="43579">MCKDEAPMLLTVICSHWRRVALSTPRIWAAIHIPIPQPESIPESPPGEDGEDVMIQRRCNGVKEFLSRSGSLPLMISIYFNGLWGSSVSRRTTALVKIIIPFAERWKDISIAGPSSAFSPIRELQSDFPELRSLRLGVVRHNVHGGVTFSWKDSKVVKAKGLRSFSLTSMDENTMDYLVRWSHLTDLSLEVPRDWIASAFKSIAVHRILQMSPALISCKLAVRHETLDFDKKFSSVSLRHLENLKIEEPTQWPNLFGSFDVPSLKSLEYFTKQACPSGRYDEDLDINNPINDNLLQLLAPRKLPHDLFDTHPEAIYSINQLCPRVTEFIVHTQVHDIVPDLSAFITSGLKVRLQYAPPALRGPLSLYDGLPYEIEEGPYIVIRQS</sequence>
<reference evidence="1 2" key="1">
    <citation type="submission" date="2014-04" db="EMBL/GenBank/DDBJ databases">
        <authorList>
            <consortium name="DOE Joint Genome Institute"/>
            <person name="Kuo A."/>
            <person name="Gay G."/>
            <person name="Dore J."/>
            <person name="Kohler A."/>
            <person name="Nagy L.G."/>
            <person name="Floudas D."/>
            <person name="Copeland A."/>
            <person name="Barry K.W."/>
            <person name="Cichocki N."/>
            <person name="Veneault-Fourrey C."/>
            <person name="LaButti K."/>
            <person name="Lindquist E.A."/>
            <person name="Lipzen A."/>
            <person name="Lundell T."/>
            <person name="Morin E."/>
            <person name="Murat C."/>
            <person name="Sun H."/>
            <person name="Tunlid A."/>
            <person name="Henrissat B."/>
            <person name="Grigoriev I.V."/>
            <person name="Hibbett D.S."/>
            <person name="Martin F."/>
            <person name="Nordberg H.P."/>
            <person name="Cantor M.N."/>
            <person name="Hua S.X."/>
        </authorList>
    </citation>
    <scope>NUCLEOTIDE SEQUENCE [LARGE SCALE GENOMIC DNA]</scope>
    <source>
        <strain evidence="2">h7</strain>
    </source>
</reference>
<name>A0A0C3BYC0_HEBCY</name>
<evidence type="ECO:0000313" key="1">
    <source>
        <dbReference type="EMBL" id="KIM37044.1"/>
    </source>
</evidence>
<dbReference type="AlphaFoldDB" id="A0A0C3BYC0"/>
<dbReference type="OrthoDB" id="3365698at2759"/>
<keyword evidence="2" id="KW-1185">Reference proteome</keyword>
<protein>
    <recommendedName>
        <fullName evidence="3">F-box domain-containing protein</fullName>
    </recommendedName>
</protein>
<reference evidence="2" key="2">
    <citation type="submission" date="2015-01" db="EMBL/GenBank/DDBJ databases">
        <title>Evolutionary Origins and Diversification of the Mycorrhizal Mutualists.</title>
        <authorList>
            <consortium name="DOE Joint Genome Institute"/>
            <consortium name="Mycorrhizal Genomics Consortium"/>
            <person name="Kohler A."/>
            <person name="Kuo A."/>
            <person name="Nagy L.G."/>
            <person name="Floudas D."/>
            <person name="Copeland A."/>
            <person name="Barry K.W."/>
            <person name="Cichocki N."/>
            <person name="Veneault-Fourrey C."/>
            <person name="LaButti K."/>
            <person name="Lindquist E.A."/>
            <person name="Lipzen A."/>
            <person name="Lundell T."/>
            <person name="Morin E."/>
            <person name="Murat C."/>
            <person name="Riley R."/>
            <person name="Ohm R."/>
            <person name="Sun H."/>
            <person name="Tunlid A."/>
            <person name="Henrissat B."/>
            <person name="Grigoriev I.V."/>
            <person name="Hibbett D.S."/>
            <person name="Martin F."/>
        </authorList>
    </citation>
    <scope>NUCLEOTIDE SEQUENCE [LARGE SCALE GENOMIC DNA]</scope>
    <source>
        <strain evidence="2">h7</strain>
    </source>
</reference>
<dbReference type="Proteomes" id="UP000053424">
    <property type="component" value="Unassembled WGS sequence"/>
</dbReference>
<dbReference type="EMBL" id="KN831800">
    <property type="protein sequence ID" value="KIM37044.1"/>
    <property type="molecule type" value="Genomic_DNA"/>
</dbReference>
<evidence type="ECO:0008006" key="3">
    <source>
        <dbReference type="Google" id="ProtNLM"/>
    </source>
</evidence>
<gene>
    <name evidence="1" type="ORF">M413DRAFT_423882</name>
</gene>
<organism evidence="1 2">
    <name type="scientific">Hebeloma cylindrosporum</name>
    <dbReference type="NCBI Taxonomy" id="76867"/>
    <lineage>
        <taxon>Eukaryota</taxon>
        <taxon>Fungi</taxon>
        <taxon>Dikarya</taxon>
        <taxon>Basidiomycota</taxon>
        <taxon>Agaricomycotina</taxon>
        <taxon>Agaricomycetes</taxon>
        <taxon>Agaricomycetidae</taxon>
        <taxon>Agaricales</taxon>
        <taxon>Agaricineae</taxon>
        <taxon>Hymenogastraceae</taxon>
        <taxon>Hebeloma</taxon>
    </lineage>
</organism>
<dbReference type="STRING" id="686832.A0A0C3BYC0"/>
<dbReference type="HOGENOM" id="CLU_717758_0_0_1"/>